<dbReference type="InterPro" id="IPR000498">
    <property type="entry name" value="OmpA-like_TM_dom"/>
</dbReference>
<reference evidence="4 5" key="1">
    <citation type="submission" date="2020-04" db="EMBL/GenBank/DDBJ databases">
        <title>Complete genome of a Psychrophilic, Marine, Gas Vacuolate Bacterium Polaromonas vacuolata KCTC 22033T.</title>
        <authorList>
            <person name="Hwang K."/>
            <person name="Kim K.M."/>
        </authorList>
    </citation>
    <scope>NUCLEOTIDE SEQUENCE [LARGE SCALE GENOMIC DNA]</scope>
    <source>
        <strain evidence="4 5">KCTC 22033</strain>
    </source>
</reference>
<dbReference type="Gene3D" id="2.40.160.20">
    <property type="match status" value="1"/>
</dbReference>
<evidence type="ECO:0000313" key="4">
    <source>
        <dbReference type="EMBL" id="QJC56048.1"/>
    </source>
</evidence>
<dbReference type="AlphaFoldDB" id="A0A6H2H851"/>
<dbReference type="GO" id="GO:0009279">
    <property type="term" value="C:cell outer membrane"/>
    <property type="evidence" value="ECO:0007669"/>
    <property type="project" value="UniProtKB-SubCell"/>
</dbReference>
<dbReference type="KEGG" id="pvac:HC248_01332"/>
<name>A0A6H2H851_9BURK</name>
<feature type="chain" id="PRO_5026113175" evidence="2">
    <location>
        <begin position="34"/>
        <end position="208"/>
    </location>
</feature>
<dbReference type="RefSeq" id="WP_238342746.1">
    <property type="nucleotide sequence ID" value="NZ_CP051461.1"/>
</dbReference>
<dbReference type="Pfam" id="PF01389">
    <property type="entry name" value="OmpA_membrane"/>
    <property type="match status" value="1"/>
</dbReference>
<feature type="domain" description="Outer membrane protein OmpA-like transmembrane" evidence="3">
    <location>
        <begin position="48"/>
        <end position="183"/>
    </location>
</feature>
<proteinExistence type="predicted"/>
<comment type="subcellular location">
    <subcellularLocation>
        <location evidence="1">Cell outer membrane</location>
    </subcellularLocation>
</comment>
<organism evidence="4 5">
    <name type="scientific">Polaromonas vacuolata</name>
    <dbReference type="NCBI Taxonomy" id="37448"/>
    <lineage>
        <taxon>Bacteria</taxon>
        <taxon>Pseudomonadati</taxon>
        <taxon>Pseudomonadota</taxon>
        <taxon>Betaproteobacteria</taxon>
        <taxon>Burkholderiales</taxon>
        <taxon>Comamonadaceae</taxon>
        <taxon>Polaromonas</taxon>
    </lineage>
</organism>
<protein>
    <submittedName>
        <fullName evidence="4">Outer membrane protein A</fullName>
    </submittedName>
</protein>
<evidence type="ECO:0000259" key="3">
    <source>
        <dbReference type="Pfam" id="PF01389"/>
    </source>
</evidence>
<keyword evidence="2" id="KW-0732">Signal</keyword>
<evidence type="ECO:0000256" key="2">
    <source>
        <dbReference type="SAM" id="SignalP"/>
    </source>
</evidence>
<accession>A0A6H2H851</accession>
<evidence type="ECO:0000313" key="5">
    <source>
        <dbReference type="Proteomes" id="UP000502041"/>
    </source>
</evidence>
<keyword evidence="5" id="KW-1185">Reference proteome</keyword>
<dbReference type="InterPro" id="IPR011250">
    <property type="entry name" value="OMP/PagP_B-barrel"/>
</dbReference>
<feature type="signal peptide" evidence="2">
    <location>
        <begin position="1"/>
        <end position="33"/>
    </location>
</feature>
<dbReference type="SUPFAM" id="SSF56925">
    <property type="entry name" value="OMPA-like"/>
    <property type="match status" value="1"/>
</dbReference>
<dbReference type="EMBL" id="CP051461">
    <property type="protein sequence ID" value="QJC56048.1"/>
    <property type="molecule type" value="Genomic_DNA"/>
</dbReference>
<evidence type="ECO:0000256" key="1">
    <source>
        <dbReference type="ARBA" id="ARBA00004442"/>
    </source>
</evidence>
<dbReference type="Proteomes" id="UP000502041">
    <property type="component" value="Chromosome"/>
</dbReference>
<sequence length="208" mass="21930">MKTQIISTKSRAAFPRLVLLAAGLTLAMGAAQAQTSAMAKNSYYVPGTSYIGFNVGESNFKAPNGGFGRFNSEKNDTSYSIYGGGYFNKNFGMELGYTDFGRIERAGGNTKAYGIDLSLVGKLPVNDVFAVTGRVGAIYGHTDTTANAAAGIATGTESGLGISYGVGAEYAINTNWSAVVRYDEHKLKFAGGNKETIGNTSIGLKYKF</sequence>
<gene>
    <name evidence="4" type="primary">ompA</name>
    <name evidence="4" type="ORF">HC248_01332</name>
</gene>